<reference evidence="9" key="1">
    <citation type="submission" date="2017-03" db="EMBL/GenBank/DDBJ databases">
        <title>Phytopthora megakarya and P. palmivora, two closely related causual agents of cacao black pod achieved similar genome size and gene model numbers by different mechanisms.</title>
        <authorList>
            <person name="Ali S."/>
            <person name="Shao J."/>
            <person name="Larry D.J."/>
            <person name="Kronmiller B."/>
            <person name="Shen D."/>
            <person name="Strem M.D."/>
            <person name="Melnick R.L."/>
            <person name="Guiltinan M.J."/>
            <person name="Tyler B.M."/>
            <person name="Meinhardt L.W."/>
            <person name="Bailey B.A."/>
        </authorList>
    </citation>
    <scope>NUCLEOTIDE SEQUENCE [LARGE SCALE GENOMIC DNA]</scope>
    <source>
        <strain evidence="9">zdho120</strain>
    </source>
</reference>
<feature type="transmembrane region" description="Helical" evidence="7">
    <location>
        <begin position="357"/>
        <end position="379"/>
    </location>
</feature>
<evidence type="ECO:0000256" key="1">
    <source>
        <dbReference type="ARBA" id="ARBA00004651"/>
    </source>
</evidence>
<name>A0A225WVL5_9STRA</name>
<evidence type="ECO:0000313" key="9">
    <source>
        <dbReference type="Proteomes" id="UP000198211"/>
    </source>
</evidence>
<feature type="transmembrane region" description="Helical" evidence="7">
    <location>
        <begin position="107"/>
        <end position="133"/>
    </location>
</feature>
<dbReference type="STRING" id="4795.A0A225WVL5"/>
<keyword evidence="5 7" id="KW-1133">Transmembrane helix</keyword>
<feature type="transmembrane region" description="Helical" evidence="7">
    <location>
        <begin position="60"/>
        <end position="81"/>
    </location>
</feature>
<evidence type="ECO:0000256" key="2">
    <source>
        <dbReference type="ARBA" id="ARBA00005808"/>
    </source>
</evidence>
<feature type="transmembrane region" description="Helical" evidence="7">
    <location>
        <begin position="419"/>
        <end position="441"/>
    </location>
</feature>
<feature type="transmembrane region" description="Helical" evidence="7">
    <location>
        <begin position="184"/>
        <end position="201"/>
    </location>
</feature>
<comment type="caution">
    <text evidence="8">The sequence shown here is derived from an EMBL/GenBank/DDBJ whole genome shotgun (WGS) entry which is preliminary data.</text>
</comment>
<dbReference type="GO" id="GO:0044341">
    <property type="term" value="P:sodium-dependent phosphate transport"/>
    <property type="evidence" value="ECO:0007669"/>
    <property type="project" value="InterPro"/>
</dbReference>
<dbReference type="Pfam" id="PF02690">
    <property type="entry name" value="Na_Pi_cotrans"/>
    <property type="match status" value="2"/>
</dbReference>
<organism evidence="8 9">
    <name type="scientific">Phytophthora megakarya</name>
    <dbReference type="NCBI Taxonomy" id="4795"/>
    <lineage>
        <taxon>Eukaryota</taxon>
        <taxon>Sar</taxon>
        <taxon>Stramenopiles</taxon>
        <taxon>Oomycota</taxon>
        <taxon>Peronosporomycetes</taxon>
        <taxon>Peronosporales</taxon>
        <taxon>Peronosporaceae</taxon>
        <taxon>Phytophthora</taxon>
    </lineage>
</organism>
<feature type="transmembrane region" description="Helical" evidence="7">
    <location>
        <begin position="145"/>
        <end position="164"/>
    </location>
</feature>
<dbReference type="PANTHER" id="PTHR10010">
    <property type="entry name" value="SOLUTE CARRIER FAMILY 34 SODIUM PHOSPHATE , MEMBER 2-RELATED"/>
    <property type="match status" value="1"/>
</dbReference>
<protein>
    <submittedName>
        <fullName evidence="8">Sodium-dependent phosphate transporter</fullName>
    </submittedName>
</protein>
<dbReference type="NCBIfam" id="NF037997">
    <property type="entry name" value="Na_Pi_symport"/>
    <property type="match status" value="2"/>
</dbReference>
<evidence type="ECO:0000256" key="7">
    <source>
        <dbReference type="SAM" id="Phobius"/>
    </source>
</evidence>
<feature type="transmembrane region" description="Helical" evidence="7">
    <location>
        <begin position="385"/>
        <end position="407"/>
    </location>
</feature>
<evidence type="ECO:0000256" key="4">
    <source>
        <dbReference type="ARBA" id="ARBA00022692"/>
    </source>
</evidence>
<dbReference type="InterPro" id="IPR003841">
    <property type="entry name" value="Na/Pi_transpt"/>
</dbReference>
<feature type="transmembrane region" description="Helical" evidence="7">
    <location>
        <begin position="323"/>
        <end position="345"/>
    </location>
</feature>
<feature type="transmembrane region" description="Helical" evidence="7">
    <location>
        <begin position="461"/>
        <end position="481"/>
    </location>
</feature>
<keyword evidence="9" id="KW-1185">Reference proteome</keyword>
<evidence type="ECO:0000256" key="3">
    <source>
        <dbReference type="ARBA" id="ARBA00022475"/>
    </source>
</evidence>
<keyword evidence="6 7" id="KW-0472">Membrane</keyword>
<dbReference type="OrthoDB" id="67833at2759"/>
<accession>A0A225WVL5</accession>
<evidence type="ECO:0000256" key="5">
    <source>
        <dbReference type="ARBA" id="ARBA00022989"/>
    </source>
</evidence>
<dbReference type="Proteomes" id="UP000198211">
    <property type="component" value="Unassembled WGS sequence"/>
</dbReference>
<sequence length="524" mass="56695">MDAITLLSPDTYSRLQVSVFSENSSDAGSPHYQYDKEHIEYYDEEDEEVMYTGHSLFQKIVLGLFCTVIMLAALYFFMVAVKFIESGFTVALGCDVKGAFTIANNPLAGLVIGLVSTALLHSSSTITSITVALVSTQGLTIRQGVFIVMGANIGTCVTCIMMAFGQIQTRSRFQRAMETATVHTMFNVWSAFIMFPLEVIFHPLEKLSVLMSNAKASGGSFTSPVDTVVKPFANLLIRVDTQAILDITSGTKECTDEMSLVSGGAFEGTSLSDGQIGVIVIVIGFLTMAGSLICFIQMLAMVLLGPTKILVSRMLAFNGYVNILAGAGITFIVQSSTVVTCTLTPMAGLGVFTLEQVYPLILGANLGTCGTALLASLVVGTKQAVAVALTHLWFNMFGIVLFYPIPFTRRPILSWARSIAYFSASWAVVGVLFILVVYLVLPGVLLGLEQLCTANERGLQTLGYVLTGVGAFIIASGLAWYHARDGRQRWHNFLEHKYADREDFRGRDETAMLSDVKDDSGGTV</sequence>
<dbReference type="EMBL" id="NBNE01000194">
    <property type="protein sequence ID" value="OWZ21732.1"/>
    <property type="molecule type" value="Genomic_DNA"/>
</dbReference>
<comment type="similarity">
    <text evidence="2">Belongs to the SLC34A transporter family.</text>
</comment>
<dbReference type="GO" id="GO:0005436">
    <property type="term" value="F:sodium:phosphate symporter activity"/>
    <property type="evidence" value="ECO:0007669"/>
    <property type="project" value="InterPro"/>
</dbReference>
<feature type="transmembrane region" description="Helical" evidence="7">
    <location>
        <begin position="276"/>
        <end position="303"/>
    </location>
</feature>
<dbReference type="AlphaFoldDB" id="A0A225WVL5"/>
<dbReference type="GO" id="GO:0005886">
    <property type="term" value="C:plasma membrane"/>
    <property type="evidence" value="ECO:0007669"/>
    <property type="project" value="UniProtKB-SubCell"/>
</dbReference>
<keyword evidence="4 7" id="KW-0812">Transmembrane</keyword>
<evidence type="ECO:0000313" key="8">
    <source>
        <dbReference type="EMBL" id="OWZ21732.1"/>
    </source>
</evidence>
<evidence type="ECO:0000256" key="6">
    <source>
        <dbReference type="ARBA" id="ARBA00023136"/>
    </source>
</evidence>
<proteinExistence type="inferred from homology"/>
<dbReference type="PANTHER" id="PTHR10010:SF46">
    <property type="entry name" value="SODIUM-DEPENDENT PHOSPHATE TRANSPORT PROTEIN 2B"/>
    <property type="match status" value="1"/>
</dbReference>
<comment type="subcellular location">
    <subcellularLocation>
        <location evidence="1">Cell membrane</location>
        <topology evidence="1">Multi-pass membrane protein</topology>
    </subcellularLocation>
</comment>
<gene>
    <name evidence="8" type="ORF">PHMEG_0003679</name>
</gene>
<keyword evidence="3" id="KW-1003">Cell membrane</keyword>